<sequence>MNYLCSGSSLLQTTDGNLRERIEPRERLQAARGAAGRPELARWLRTFAALSTHVPVFQLVSSPWNGPRRILWWTDVICLSSHASVNLPIKSKPISAPPSYPITHLHSEDDVLASGPTRPDLRVDFTAIHGFLHDIVTASKILPQAGHQALAVRNDILLIPILISLRHNPAGQRLDGTKRRLSNTIADTDPPQYFPSPYDCKYALHDAESVLSDVGSRAIPLSRSGRSLRTTPLPAGPYFRREPSLSDMHLALCHRTLVNYRMLQNRAFSLTTQEGLPHCGVQSPATPGGTPMQSRICRGALGERDLDVAPVLSAQTAG</sequence>
<dbReference type="EMBL" id="JANHOG010000344">
    <property type="protein sequence ID" value="KAJ3555296.1"/>
    <property type="molecule type" value="Genomic_DNA"/>
</dbReference>
<reference evidence="1" key="1">
    <citation type="submission" date="2022-07" db="EMBL/GenBank/DDBJ databases">
        <title>Genome Sequence of Phlebia brevispora.</title>
        <authorList>
            <person name="Buettner E."/>
        </authorList>
    </citation>
    <scope>NUCLEOTIDE SEQUENCE</scope>
    <source>
        <strain evidence="1">MPL23</strain>
    </source>
</reference>
<keyword evidence="2" id="KW-1185">Reference proteome</keyword>
<accession>A0ACC1T7V7</accession>
<name>A0ACC1T7V7_9APHY</name>
<protein>
    <submittedName>
        <fullName evidence="1">Uncharacterized protein</fullName>
    </submittedName>
</protein>
<dbReference type="Proteomes" id="UP001148662">
    <property type="component" value="Unassembled WGS sequence"/>
</dbReference>
<gene>
    <name evidence="1" type="ORF">NM688_g2655</name>
</gene>
<evidence type="ECO:0000313" key="1">
    <source>
        <dbReference type="EMBL" id="KAJ3555296.1"/>
    </source>
</evidence>
<proteinExistence type="predicted"/>
<comment type="caution">
    <text evidence="1">The sequence shown here is derived from an EMBL/GenBank/DDBJ whole genome shotgun (WGS) entry which is preliminary data.</text>
</comment>
<organism evidence="1 2">
    <name type="scientific">Phlebia brevispora</name>
    <dbReference type="NCBI Taxonomy" id="194682"/>
    <lineage>
        <taxon>Eukaryota</taxon>
        <taxon>Fungi</taxon>
        <taxon>Dikarya</taxon>
        <taxon>Basidiomycota</taxon>
        <taxon>Agaricomycotina</taxon>
        <taxon>Agaricomycetes</taxon>
        <taxon>Polyporales</taxon>
        <taxon>Meruliaceae</taxon>
        <taxon>Phlebia</taxon>
    </lineage>
</organism>
<evidence type="ECO:0000313" key="2">
    <source>
        <dbReference type="Proteomes" id="UP001148662"/>
    </source>
</evidence>